<name>A0A6J6LF55_9ZZZZ</name>
<reference evidence="2" key="1">
    <citation type="submission" date="2020-05" db="EMBL/GenBank/DDBJ databases">
        <authorList>
            <person name="Chiriac C."/>
            <person name="Salcher M."/>
            <person name="Ghai R."/>
            <person name="Kavagutti S V."/>
        </authorList>
    </citation>
    <scope>NUCLEOTIDE SEQUENCE</scope>
</reference>
<feature type="region of interest" description="Disordered" evidence="1">
    <location>
        <begin position="41"/>
        <end position="71"/>
    </location>
</feature>
<evidence type="ECO:0000313" key="2">
    <source>
        <dbReference type="EMBL" id="CAB4660480.1"/>
    </source>
</evidence>
<gene>
    <name evidence="2" type="ORF">UFOPK2143_01811</name>
</gene>
<dbReference type="AlphaFoldDB" id="A0A6J6LF55"/>
<sequence length="71" mass="7571">MGRVAELIRGRLVDRDSARTGGRVGLLAGMDLTGIKTPVVAHGHSSSIDRHSPVGQERDSRGLIPTNQLNN</sequence>
<protein>
    <submittedName>
        <fullName evidence="2">Unannotated protein</fullName>
    </submittedName>
</protein>
<evidence type="ECO:0000256" key="1">
    <source>
        <dbReference type="SAM" id="MobiDB-lite"/>
    </source>
</evidence>
<proteinExistence type="predicted"/>
<dbReference type="EMBL" id="CAEZVV010000196">
    <property type="protein sequence ID" value="CAB4660480.1"/>
    <property type="molecule type" value="Genomic_DNA"/>
</dbReference>
<feature type="compositionally biased region" description="Basic and acidic residues" evidence="1">
    <location>
        <begin position="47"/>
        <end position="61"/>
    </location>
</feature>
<accession>A0A6J6LF55</accession>
<organism evidence="2">
    <name type="scientific">freshwater metagenome</name>
    <dbReference type="NCBI Taxonomy" id="449393"/>
    <lineage>
        <taxon>unclassified sequences</taxon>
        <taxon>metagenomes</taxon>
        <taxon>ecological metagenomes</taxon>
    </lineage>
</organism>